<keyword evidence="2" id="KW-1185">Reference proteome</keyword>
<sequence>MNRVQFNKVNGVTSFLSLTAHRSLLSPLSASPCQSRGQPLRSSAQLRGLAVVAATVSGDIVASPRQQVSPGLFAAVAARVCRHCSGLSSLLGRRLALAACGQSACFSSCDANVVQSRYRARIMQICVLNWER</sequence>
<dbReference type="AlphaFoldDB" id="A0ABD1HHT2"/>
<dbReference type="EMBL" id="JBEAFC010000005">
    <property type="protein sequence ID" value="KAL1555842.1"/>
    <property type="molecule type" value="Genomic_DNA"/>
</dbReference>
<gene>
    <name evidence="1" type="ORF">AAHA92_11534</name>
</gene>
<organism evidence="1 2">
    <name type="scientific">Salvia divinorum</name>
    <name type="common">Maria pastora</name>
    <name type="synonym">Diviner's sage</name>
    <dbReference type="NCBI Taxonomy" id="28513"/>
    <lineage>
        <taxon>Eukaryota</taxon>
        <taxon>Viridiplantae</taxon>
        <taxon>Streptophyta</taxon>
        <taxon>Embryophyta</taxon>
        <taxon>Tracheophyta</taxon>
        <taxon>Spermatophyta</taxon>
        <taxon>Magnoliopsida</taxon>
        <taxon>eudicotyledons</taxon>
        <taxon>Gunneridae</taxon>
        <taxon>Pentapetalae</taxon>
        <taxon>asterids</taxon>
        <taxon>lamiids</taxon>
        <taxon>Lamiales</taxon>
        <taxon>Lamiaceae</taxon>
        <taxon>Nepetoideae</taxon>
        <taxon>Mentheae</taxon>
        <taxon>Salviinae</taxon>
        <taxon>Salvia</taxon>
        <taxon>Salvia subgen. Calosphace</taxon>
    </lineage>
</organism>
<protein>
    <submittedName>
        <fullName evidence="1">Uncharacterized protein</fullName>
    </submittedName>
</protein>
<dbReference type="Proteomes" id="UP001567538">
    <property type="component" value="Unassembled WGS sequence"/>
</dbReference>
<evidence type="ECO:0000313" key="2">
    <source>
        <dbReference type="Proteomes" id="UP001567538"/>
    </source>
</evidence>
<reference evidence="1 2" key="1">
    <citation type="submission" date="2024-06" db="EMBL/GenBank/DDBJ databases">
        <title>A chromosome level genome sequence of Diviner's sage (Salvia divinorum).</title>
        <authorList>
            <person name="Ford S.A."/>
            <person name="Ro D.-K."/>
            <person name="Ness R.W."/>
            <person name="Phillips M.A."/>
        </authorList>
    </citation>
    <scope>NUCLEOTIDE SEQUENCE [LARGE SCALE GENOMIC DNA]</scope>
    <source>
        <strain evidence="1">SAF-2024a</strain>
        <tissue evidence="1">Leaf</tissue>
    </source>
</reference>
<evidence type="ECO:0000313" key="1">
    <source>
        <dbReference type="EMBL" id="KAL1555842.1"/>
    </source>
</evidence>
<name>A0ABD1HHT2_SALDI</name>
<accession>A0ABD1HHT2</accession>
<proteinExistence type="predicted"/>
<comment type="caution">
    <text evidence="1">The sequence shown here is derived from an EMBL/GenBank/DDBJ whole genome shotgun (WGS) entry which is preliminary data.</text>
</comment>